<sequence length="335" mass="35460">MSAISFGDMAASLRNMRMTAQVKQDLDRYNYEVASGEKYDLAEAVSGDFAPLASIERALRTLSSYDTAIQEASLFATAMQTSFESVSTHVEELSSTLMTASTNADATSVSVAASDARTRFDAVVSTLNTRIGDRSLLSGTATGKTSLISADDMMADLLTAVSGATTVEDVGIIVDDWFMSAGGGYETVAYQGSANALSPFSLGEDETVRMDITALDEAVRETLKGLALASLVDEGVFENDVSAQASLLRSSGEALMGAQSGLADLQARVGSVEARIEEASLANTAMTYSYETAKSEIISADAYESASMLTQTETQLQLMYTLTARMSQLSLADYL</sequence>
<dbReference type="InterPro" id="IPR001492">
    <property type="entry name" value="Flagellin"/>
</dbReference>
<proteinExistence type="inferred from homology"/>
<evidence type="ECO:0000256" key="3">
    <source>
        <dbReference type="ARBA" id="ARBA00023143"/>
    </source>
</evidence>
<dbReference type="Gene3D" id="1.20.1330.10">
    <property type="entry name" value="f41 fragment of flagellin, N-terminal domain"/>
    <property type="match status" value="1"/>
</dbReference>
<dbReference type="Pfam" id="PF00700">
    <property type="entry name" value="Flagellin_C"/>
    <property type="match status" value="1"/>
</dbReference>
<feature type="domain" description="Flagellin C-terminal" evidence="4">
    <location>
        <begin position="258"/>
        <end position="335"/>
    </location>
</feature>
<dbReference type="Proteomes" id="UP000217935">
    <property type="component" value="Chromosome"/>
</dbReference>
<reference evidence="5 6" key="1">
    <citation type="submission" date="2017-06" db="EMBL/GenBank/DDBJ databases">
        <title>Celeribacter sp. TSPH2 complete genome sequence.</title>
        <authorList>
            <person name="Woo J.-H."/>
            <person name="Kim H.-S."/>
        </authorList>
    </citation>
    <scope>NUCLEOTIDE SEQUENCE [LARGE SCALE GENOMIC DNA]</scope>
    <source>
        <strain evidence="5 6">TSPH2</strain>
    </source>
</reference>
<gene>
    <name evidence="5" type="ORF">CEW89_13125</name>
</gene>
<comment type="subcellular location">
    <subcellularLocation>
        <location evidence="1">Bacterial flagellum</location>
    </subcellularLocation>
</comment>
<keyword evidence="3" id="KW-0975">Bacterial flagellum</keyword>
<dbReference type="AlphaFoldDB" id="A0A291GE05"/>
<dbReference type="PANTHER" id="PTHR42792">
    <property type="entry name" value="FLAGELLIN"/>
    <property type="match status" value="1"/>
</dbReference>
<dbReference type="PANTHER" id="PTHR42792:SF1">
    <property type="entry name" value="FLAGELLAR HOOK-ASSOCIATED PROTEIN 3"/>
    <property type="match status" value="1"/>
</dbReference>
<dbReference type="GO" id="GO:0009288">
    <property type="term" value="C:bacterial-type flagellum"/>
    <property type="evidence" value="ECO:0007669"/>
    <property type="project" value="UniProtKB-SubCell"/>
</dbReference>
<dbReference type="RefSeq" id="WP_096806181.1">
    <property type="nucleotide sequence ID" value="NZ_CP022196.1"/>
</dbReference>
<evidence type="ECO:0000313" key="6">
    <source>
        <dbReference type="Proteomes" id="UP000217935"/>
    </source>
</evidence>
<comment type="similarity">
    <text evidence="2">Belongs to the bacterial flagellin family.</text>
</comment>
<accession>A0A291GE05</accession>
<dbReference type="SUPFAM" id="SSF64518">
    <property type="entry name" value="Phase 1 flagellin"/>
    <property type="match status" value="1"/>
</dbReference>
<organism evidence="5 6">
    <name type="scientific">Celeribacter ethanolicus</name>
    <dbReference type="NCBI Taxonomy" id="1758178"/>
    <lineage>
        <taxon>Bacteria</taxon>
        <taxon>Pseudomonadati</taxon>
        <taxon>Pseudomonadota</taxon>
        <taxon>Alphaproteobacteria</taxon>
        <taxon>Rhodobacterales</taxon>
        <taxon>Roseobacteraceae</taxon>
        <taxon>Celeribacter</taxon>
    </lineage>
</organism>
<dbReference type="InterPro" id="IPR046358">
    <property type="entry name" value="Flagellin_C"/>
</dbReference>
<keyword evidence="6" id="KW-1185">Reference proteome</keyword>
<evidence type="ECO:0000313" key="5">
    <source>
        <dbReference type="EMBL" id="ATG48421.1"/>
    </source>
</evidence>
<dbReference type="KEGG" id="ceh:CEW89_13125"/>
<evidence type="ECO:0000259" key="4">
    <source>
        <dbReference type="Pfam" id="PF00700"/>
    </source>
</evidence>
<protein>
    <recommendedName>
        <fullName evidence="4">Flagellin C-terminal domain-containing protein</fullName>
    </recommendedName>
</protein>
<dbReference type="EMBL" id="CP022196">
    <property type="protein sequence ID" value="ATG48421.1"/>
    <property type="molecule type" value="Genomic_DNA"/>
</dbReference>
<evidence type="ECO:0000256" key="1">
    <source>
        <dbReference type="ARBA" id="ARBA00004365"/>
    </source>
</evidence>
<dbReference type="GO" id="GO:0005198">
    <property type="term" value="F:structural molecule activity"/>
    <property type="evidence" value="ECO:0007669"/>
    <property type="project" value="InterPro"/>
</dbReference>
<evidence type="ECO:0000256" key="2">
    <source>
        <dbReference type="ARBA" id="ARBA00005709"/>
    </source>
</evidence>
<name>A0A291GE05_9RHOB</name>
<dbReference type="OrthoDB" id="7312911at2"/>